<keyword evidence="1" id="KW-1133">Transmembrane helix</keyword>
<keyword evidence="1" id="KW-0812">Transmembrane</keyword>
<dbReference type="OrthoDB" id="2645170at2759"/>
<evidence type="ECO:0000313" key="2">
    <source>
        <dbReference type="EMBL" id="PFH47495.1"/>
    </source>
</evidence>
<keyword evidence="3" id="KW-1185">Reference proteome</keyword>
<dbReference type="Proteomes" id="UP000242287">
    <property type="component" value="Unassembled WGS sequence"/>
</dbReference>
<keyword evidence="1" id="KW-0472">Membrane</keyword>
<proteinExistence type="predicted"/>
<organism evidence="2 3">
    <name type="scientific">Amanita thiersii Skay4041</name>
    <dbReference type="NCBI Taxonomy" id="703135"/>
    <lineage>
        <taxon>Eukaryota</taxon>
        <taxon>Fungi</taxon>
        <taxon>Dikarya</taxon>
        <taxon>Basidiomycota</taxon>
        <taxon>Agaricomycotina</taxon>
        <taxon>Agaricomycetes</taxon>
        <taxon>Agaricomycetidae</taxon>
        <taxon>Agaricales</taxon>
        <taxon>Pluteineae</taxon>
        <taxon>Amanitaceae</taxon>
        <taxon>Amanita</taxon>
    </lineage>
</organism>
<dbReference type="AlphaFoldDB" id="A0A2A9N9A5"/>
<protein>
    <submittedName>
        <fullName evidence="2">Uncharacterized protein</fullName>
    </submittedName>
</protein>
<reference evidence="2 3" key="1">
    <citation type="submission" date="2014-02" db="EMBL/GenBank/DDBJ databases">
        <title>Transposable element dynamics among asymbiotic and ectomycorrhizal Amanita fungi.</title>
        <authorList>
            <consortium name="DOE Joint Genome Institute"/>
            <person name="Hess J."/>
            <person name="Skrede I."/>
            <person name="Wolfe B."/>
            <person name="LaButti K."/>
            <person name="Ohm R.A."/>
            <person name="Grigoriev I.V."/>
            <person name="Pringle A."/>
        </authorList>
    </citation>
    <scope>NUCLEOTIDE SEQUENCE [LARGE SCALE GENOMIC DNA]</scope>
    <source>
        <strain evidence="2 3">SKay4041</strain>
    </source>
</reference>
<sequence>MPTCFITAASRKIVIAWLALTVIDTFQCALLGYRAYREFSFGGRSRLVTLIYKDGIIYYIFMMGMSVVCMTLFLTLPPEYLRLTTGPTHVIHTALTARVVLHVRRLAAKQCSNPSWISVESTDRTMLFASAQQLSQ</sequence>
<feature type="transmembrane region" description="Helical" evidence="1">
    <location>
        <begin position="12"/>
        <end position="36"/>
    </location>
</feature>
<name>A0A2A9N9A5_9AGAR</name>
<feature type="transmembrane region" description="Helical" evidence="1">
    <location>
        <begin position="56"/>
        <end position="76"/>
    </location>
</feature>
<gene>
    <name evidence="2" type="ORF">AMATHDRAFT_50258</name>
</gene>
<evidence type="ECO:0000313" key="3">
    <source>
        <dbReference type="Proteomes" id="UP000242287"/>
    </source>
</evidence>
<accession>A0A2A9N9A5</accession>
<dbReference type="EMBL" id="KZ302108">
    <property type="protein sequence ID" value="PFH47495.1"/>
    <property type="molecule type" value="Genomic_DNA"/>
</dbReference>
<evidence type="ECO:0000256" key="1">
    <source>
        <dbReference type="SAM" id="Phobius"/>
    </source>
</evidence>